<dbReference type="PANTHER" id="PTHR36440:SF1">
    <property type="entry name" value="PUTATIVE (AFU_ORTHOLOGUE AFUA_8G07350)-RELATED"/>
    <property type="match status" value="1"/>
</dbReference>
<evidence type="ECO:0000313" key="2">
    <source>
        <dbReference type="EMBL" id="UUY04189.1"/>
    </source>
</evidence>
<evidence type="ECO:0000259" key="1">
    <source>
        <dbReference type="Pfam" id="PF07883"/>
    </source>
</evidence>
<dbReference type="Pfam" id="PF07883">
    <property type="entry name" value="Cupin_2"/>
    <property type="match status" value="1"/>
</dbReference>
<accession>A0ABY5PHV6</accession>
<dbReference type="Proteomes" id="UP001058860">
    <property type="component" value="Chromosome"/>
</dbReference>
<dbReference type="InterPro" id="IPR013096">
    <property type="entry name" value="Cupin_2"/>
</dbReference>
<organism evidence="2 3">
    <name type="scientific">Svornostia abyssi</name>
    <dbReference type="NCBI Taxonomy" id="2898438"/>
    <lineage>
        <taxon>Bacteria</taxon>
        <taxon>Bacillati</taxon>
        <taxon>Actinomycetota</taxon>
        <taxon>Thermoleophilia</taxon>
        <taxon>Solirubrobacterales</taxon>
        <taxon>Baekduiaceae</taxon>
        <taxon>Svornostia</taxon>
    </lineage>
</organism>
<keyword evidence="3" id="KW-1185">Reference proteome</keyword>
<evidence type="ECO:0000313" key="3">
    <source>
        <dbReference type="Proteomes" id="UP001058860"/>
    </source>
</evidence>
<sequence>MTITTTPALPVRDGGGRRLSIRGGTVTVRAASERLTVTDHELPAGFGGPPLHVHPGFDEVFFVLAGTLTVRAGDDVHVLDQGSSIHVPGDVPHTFAAEEAVRFTVAMSPGGFEKYFEALAAGDEDAARAAGDAMGYRPT</sequence>
<dbReference type="Gene3D" id="2.60.120.10">
    <property type="entry name" value="Jelly Rolls"/>
    <property type="match status" value="1"/>
</dbReference>
<dbReference type="InterPro" id="IPR053146">
    <property type="entry name" value="QDO-like"/>
</dbReference>
<dbReference type="SUPFAM" id="SSF51182">
    <property type="entry name" value="RmlC-like cupins"/>
    <property type="match status" value="1"/>
</dbReference>
<dbReference type="EMBL" id="CP088295">
    <property type="protein sequence ID" value="UUY04189.1"/>
    <property type="molecule type" value="Genomic_DNA"/>
</dbReference>
<proteinExistence type="predicted"/>
<reference evidence="3" key="1">
    <citation type="submission" date="2021-11" db="EMBL/GenBank/DDBJ databases">
        <title>Cultivation dependent microbiological survey of springs from the worlds oldest radium mine currently devoted to the extraction of radon-saturated water.</title>
        <authorList>
            <person name="Kapinusova G."/>
            <person name="Smrhova T."/>
            <person name="Strejcek M."/>
            <person name="Suman J."/>
            <person name="Jani K."/>
            <person name="Pajer P."/>
            <person name="Uhlik O."/>
        </authorList>
    </citation>
    <scope>NUCLEOTIDE SEQUENCE [LARGE SCALE GENOMIC DNA]</scope>
    <source>
        <strain evidence="3">J379</strain>
    </source>
</reference>
<dbReference type="InterPro" id="IPR011051">
    <property type="entry name" value="RmlC_Cupin_sf"/>
</dbReference>
<gene>
    <name evidence="2" type="ORF">LRS13_01270</name>
</gene>
<dbReference type="PANTHER" id="PTHR36440">
    <property type="entry name" value="PUTATIVE (AFU_ORTHOLOGUE AFUA_8G07350)-RELATED"/>
    <property type="match status" value="1"/>
</dbReference>
<dbReference type="RefSeq" id="WP_353864680.1">
    <property type="nucleotide sequence ID" value="NZ_CP088295.1"/>
</dbReference>
<name>A0ABY5PHV6_9ACTN</name>
<feature type="domain" description="Cupin type-2" evidence="1">
    <location>
        <begin position="41"/>
        <end position="104"/>
    </location>
</feature>
<protein>
    <submittedName>
        <fullName evidence="2">Cupin domain-containing protein</fullName>
    </submittedName>
</protein>
<dbReference type="InterPro" id="IPR014710">
    <property type="entry name" value="RmlC-like_jellyroll"/>
</dbReference>